<dbReference type="EMBL" id="ML119692">
    <property type="protein sequence ID" value="RPA80072.1"/>
    <property type="molecule type" value="Genomic_DNA"/>
</dbReference>
<evidence type="ECO:0000313" key="3">
    <source>
        <dbReference type="Proteomes" id="UP000275078"/>
    </source>
</evidence>
<gene>
    <name evidence="2" type="ORF">BJ508DRAFT_307794</name>
</gene>
<feature type="signal peptide" evidence="1">
    <location>
        <begin position="1"/>
        <end position="22"/>
    </location>
</feature>
<organism evidence="2 3">
    <name type="scientific">Ascobolus immersus RN42</name>
    <dbReference type="NCBI Taxonomy" id="1160509"/>
    <lineage>
        <taxon>Eukaryota</taxon>
        <taxon>Fungi</taxon>
        <taxon>Dikarya</taxon>
        <taxon>Ascomycota</taxon>
        <taxon>Pezizomycotina</taxon>
        <taxon>Pezizomycetes</taxon>
        <taxon>Pezizales</taxon>
        <taxon>Ascobolaceae</taxon>
        <taxon>Ascobolus</taxon>
    </lineage>
</organism>
<protein>
    <submittedName>
        <fullName evidence="2">Uncharacterized protein</fullName>
    </submittedName>
</protein>
<reference evidence="2 3" key="1">
    <citation type="journal article" date="2018" name="Nat. Ecol. Evol.">
        <title>Pezizomycetes genomes reveal the molecular basis of ectomycorrhizal truffle lifestyle.</title>
        <authorList>
            <person name="Murat C."/>
            <person name="Payen T."/>
            <person name="Noel B."/>
            <person name="Kuo A."/>
            <person name="Morin E."/>
            <person name="Chen J."/>
            <person name="Kohler A."/>
            <person name="Krizsan K."/>
            <person name="Balestrini R."/>
            <person name="Da Silva C."/>
            <person name="Montanini B."/>
            <person name="Hainaut M."/>
            <person name="Levati E."/>
            <person name="Barry K.W."/>
            <person name="Belfiori B."/>
            <person name="Cichocki N."/>
            <person name="Clum A."/>
            <person name="Dockter R.B."/>
            <person name="Fauchery L."/>
            <person name="Guy J."/>
            <person name="Iotti M."/>
            <person name="Le Tacon F."/>
            <person name="Lindquist E.A."/>
            <person name="Lipzen A."/>
            <person name="Malagnac F."/>
            <person name="Mello A."/>
            <person name="Molinier V."/>
            <person name="Miyauchi S."/>
            <person name="Poulain J."/>
            <person name="Riccioni C."/>
            <person name="Rubini A."/>
            <person name="Sitrit Y."/>
            <person name="Splivallo R."/>
            <person name="Traeger S."/>
            <person name="Wang M."/>
            <person name="Zifcakova L."/>
            <person name="Wipf D."/>
            <person name="Zambonelli A."/>
            <person name="Paolocci F."/>
            <person name="Nowrousian M."/>
            <person name="Ottonello S."/>
            <person name="Baldrian P."/>
            <person name="Spatafora J.W."/>
            <person name="Henrissat B."/>
            <person name="Nagy L.G."/>
            <person name="Aury J.M."/>
            <person name="Wincker P."/>
            <person name="Grigoriev I.V."/>
            <person name="Bonfante P."/>
            <person name="Martin F.M."/>
        </authorList>
    </citation>
    <scope>NUCLEOTIDE SEQUENCE [LARGE SCALE GENOMIC DNA]</scope>
    <source>
        <strain evidence="2 3">RN42</strain>
    </source>
</reference>
<keyword evidence="1" id="KW-0732">Signal</keyword>
<dbReference type="Proteomes" id="UP000275078">
    <property type="component" value="Unassembled WGS sequence"/>
</dbReference>
<feature type="chain" id="PRO_5017966731" evidence="1">
    <location>
        <begin position="23"/>
        <end position="412"/>
    </location>
</feature>
<sequence>MQPPIQVFSLFLAASALSVVSGAENKGCKDIHFVVTQDSGYKLTQNILGHVITRLDGGHNFGNYNEVLRFKRLNSPAEVRKKKAIYESKLRAKEEIERIQGLNHWTQPEDSGQSLTSAETATTELLADPTLLDDSTRSAPTAAASTARLQKRQSWYNGLLGSIFGVKADDPPQGNTGISTSVIPPKPVPIVPPVYNVTYHVDYHGSINKSSTGYTRCNEYRSGVKYLSSKIPEIQQACPFPSRIVGIGITLEAIPWRWLLNGRFQESRAWYPWFQCNHHLEPLSKSEWAWDDFDRDKHWDAGLMTGLVAVALLNDPSHAREKHDGMEQRLTAQDKRPGYPWKDRMRSWAFDGHVCSGKLTEMPLVQDTEFDLESEEYAVMVGDWILDRLEKAGIMRGPLPGLVHKYESLEVK</sequence>
<evidence type="ECO:0000256" key="1">
    <source>
        <dbReference type="SAM" id="SignalP"/>
    </source>
</evidence>
<name>A0A3N4I1U6_ASCIM</name>
<dbReference type="AlphaFoldDB" id="A0A3N4I1U6"/>
<proteinExistence type="predicted"/>
<evidence type="ECO:0000313" key="2">
    <source>
        <dbReference type="EMBL" id="RPA80072.1"/>
    </source>
</evidence>
<accession>A0A3N4I1U6</accession>
<keyword evidence="3" id="KW-1185">Reference proteome</keyword>